<organism evidence="2 3">
    <name type="scientific">Aspergillus aculeatus (strain ATCC 16872 / CBS 172.66 / WB 5094)</name>
    <dbReference type="NCBI Taxonomy" id="690307"/>
    <lineage>
        <taxon>Eukaryota</taxon>
        <taxon>Fungi</taxon>
        <taxon>Dikarya</taxon>
        <taxon>Ascomycota</taxon>
        <taxon>Pezizomycotina</taxon>
        <taxon>Eurotiomycetes</taxon>
        <taxon>Eurotiomycetidae</taxon>
        <taxon>Eurotiales</taxon>
        <taxon>Aspergillaceae</taxon>
        <taxon>Aspergillus</taxon>
        <taxon>Aspergillus subgen. Circumdati</taxon>
    </lineage>
</organism>
<feature type="compositionally biased region" description="Acidic residues" evidence="1">
    <location>
        <begin position="200"/>
        <end position="210"/>
    </location>
</feature>
<evidence type="ECO:0000313" key="2">
    <source>
        <dbReference type="EMBL" id="OJJ96334.1"/>
    </source>
</evidence>
<keyword evidence="3" id="KW-1185">Reference proteome</keyword>
<feature type="region of interest" description="Disordered" evidence="1">
    <location>
        <begin position="178"/>
        <end position="210"/>
    </location>
</feature>
<accession>A0A1L9WJK0</accession>
<dbReference type="RefSeq" id="XP_020052674.1">
    <property type="nucleotide sequence ID" value="XM_020201903.1"/>
</dbReference>
<dbReference type="Proteomes" id="UP000184546">
    <property type="component" value="Unassembled WGS sequence"/>
</dbReference>
<sequence>MNEYSYNHSDPDQSSPLGWTLLQIAHGVNTVQGVETGMINLARNTDLLHTFAQHNNMTLAGRANYTLWYSDPGIARIHMVVVEVDSDKLAEQAKTRAIAYMLMVQKSRWQACDMLAVVYGLVHDENSRTFTFLRLDTTRKIQRTTERWEFFSSTRNFAITSILWNIFGEARMYEDSSVDPDYKDSLRDPNSEGSSTCTGGDEEDLTLSDC</sequence>
<gene>
    <name evidence="2" type="ORF">ASPACDRAFT_47104</name>
</gene>
<dbReference type="GeneID" id="30975717"/>
<evidence type="ECO:0000313" key="3">
    <source>
        <dbReference type="Proteomes" id="UP000184546"/>
    </source>
</evidence>
<dbReference type="EMBL" id="KV878986">
    <property type="protein sequence ID" value="OJJ96334.1"/>
    <property type="molecule type" value="Genomic_DNA"/>
</dbReference>
<protein>
    <submittedName>
        <fullName evidence="2">Uncharacterized protein</fullName>
    </submittedName>
</protein>
<dbReference type="VEuPathDB" id="FungiDB:ASPACDRAFT_47104"/>
<name>A0A1L9WJK0_ASPA1</name>
<proteinExistence type="predicted"/>
<evidence type="ECO:0000256" key="1">
    <source>
        <dbReference type="SAM" id="MobiDB-lite"/>
    </source>
</evidence>
<dbReference type="OrthoDB" id="4481227at2759"/>
<dbReference type="AlphaFoldDB" id="A0A1L9WJK0"/>
<reference evidence="3" key="1">
    <citation type="journal article" date="2017" name="Genome Biol.">
        <title>Comparative genomics reveals high biological diversity and specific adaptations in the industrially and medically important fungal genus Aspergillus.</title>
        <authorList>
            <person name="de Vries R.P."/>
            <person name="Riley R."/>
            <person name="Wiebenga A."/>
            <person name="Aguilar-Osorio G."/>
            <person name="Amillis S."/>
            <person name="Uchima C.A."/>
            <person name="Anderluh G."/>
            <person name="Asadollahi M."/>
            <person name="Askin M."/>
            <person name="Barry K."/>
            <person name="Battaglia E."/>
            <person name="Bayram O."/>
            <person name="Benocci T."/>
            <person name="Braus-Stromeyer S.A."/>
            <person name="Caldana C."/>
            <person name="Canovas D."/>
            <person name="Cerqueira G.C."/>
            <person name="Chen F."/>
            <person name="Chen W."/>
            <person name="Choi C."/>
            <person name="Clum A."/>
            <person name="Dos Santos R.A."/>
            <person name="Damasio A.R."/>
            <person name="Diallinas G."/>
            <person name="Emri T."/>
            <person name="Fekete E."/>
            <person name="Flipphi M."/>
            <person name="Freyberg S."/>
            <person name="Gallo A."/>
            <person name="Gournas C."/>
            <person name="Habgood R."/>
            <person name="Hainaut M."/>
            <person name="Harispe M.L."/>
            <person name="Henrissat B."/>
            <person name="Hilden K.S."/>
            <person name="Hope R."/>
            <person name="Hossain A."/>
            <person name="Karabika E."/>
            <person name="Karaffa L."/>
            <person name="Karanyi Z."/>
            <person name="Krasevec N."/>
            <person name="Kuo A."/>
            <person name="Kusch H."/>
            <person name="LaButti K."/>
            <person name="Lagendijk E.L."/>
            <person name="Lapidus A."/>
            <person name="Levasseur A."/>
            <person name="Lindquist E."/>
            <person name="Lipzen A."/>
            <person name="Logrieco A.F."/>
            <person name="MacCabe A."/>
            <person name="Maekelae M.R."/>
            <person name="Malavazi I."/>
            <person name="Melin P."/>
            <person name="Meyer V."/>
            <person name="Mielnichuk N."/>
            <person name="Miskei M."/>
            <person name="Molnar A.P."/>
            <person name="Mule G."/>
            <person name="Ngan C.Y."/>
            <person name="Orejas M."/>
            <person name="Orosz E."/>
            <person name="Ouedraogo J.P."/>
            <person name="Overkamp K.M."/>
            <person name="Park H.-S."/>
            <person name="Perrone G."/>
            <person name="Piumi F."/>
            <person name="Punt P.J."/>
            <person name="Ram A.F."/>
            <person name="Ramon A."/>
            <person name="Rauscher S."/>
            <person name="Record E."/>
            <person name="Riano-Pachon D.M."/>
            <person name="Robert V."/>
            <person name="Roehrig J."/>
            <person name="Ruller R."/>
            <person name="Salamov A."/>
            <person name="Salih N.S."/>
            <person name="Samson R.A."/>
            <person name="Sandor E."/>
            <person name="Sanguinetti M."/>
            <person name="Schuetze T."/>
            <person name="Sepcic K."/>
            <person name="Shelest E."/>
            <person name="Sherlock G."/>
            <person name="Sophianopoulou V."/>
            <person name="Squina F.M."/>
            <person name="Sun H."/>
            <person name="Susca A."/>
            <person name="Todd R.B."/>
            <person name="Tsang A."/>
            <person name="Unkles S.E."/>
            <person name="van de Wiele N."/>
            <person name="van Rossen-Uffink D."/>
            <person name="Oliveira J.V."/>
            <person name="Vesth T.C."/>
            <person name="Visser J."/>
            <person name="Yu J.-H."/>
            <person name="Zhou M."/>
            <person name="Andersen M.R."/>
            <person name="Archer D.B."/>
            <person name="Baker S.E."/>
            <person name="Benoit I."/>
            <person name="Brakhage A.A."/>
            <person name="Braus G.H."/>
            <person name="Fischer R."/>
            <person name="Frisvad J.C."/>
            <person name="Goldman G.H."/>
            <person name="Houbraken J."/>
            <person name="Oakley B."/>
            <person name="Pocsi I."/>
            <person name="Scazzocchio C."/>
            <person name="Seiboth B."/>
            <person name="vanKuyk P.A."/>
            <person name="Wortman J."/>
            <person name="Dyer P.S."/>
            <person name="Grigoriev I.V."/>
        </authorList>
    </citation>
    <scope>NUCLEOTIDE SEQUENCE [LARGE SCALE GENOMIC DNA]</scope>
    <source>
        <strain evidence="3">ATCC 16872 / CBS 172.66 / WB 5094</strain>
    </source>
</reference>
<feature type="compositionally biased region" description="Basic and acidic residues" evidence="1">
    <location>
        <begin position="180"/>
        <end position="190"/>
    </location>
</feature>